<evidence type="ECO:0000313" key="1">
    <source>
        <dbReference type="EMBL" id="KAJ1139166.1"/>
    </source>
</evidence>
<evidence type="ECO:0000313" key="2">
    <source>
        <dbReference type="Proteomes" id="UP001066276"/>
    </source>
</evidence>
<proteinExistence type="predicted"/>
<reference evidence="1" key="1">
    <citation type="journal article" date="2022" name="bioRxiv">
        <title>Sequencing and chromosome-scale assembly of the giantPleurodeles waltlgenome.</title>
        <authorList>
            <person name="Brown T."/>
            <person name="Elewa A."/>
            <person name="Iarovenko S."/>
            <person name="Subramanian E."/>
            <person name="Araus A.J."/>
            <person name="Petzold A."/>
            <person name="Susuki M."/>
            <person name="Suzuki K.-i.T."/>
            <person name="Hayashi T."/>
            <person name="Toyoda A."/>
            <person name="Oliveira C."/>
            <person name="Osipova E."/>
            <person name="Leigh N.D."/>
            <person name="Simon A."/>
            <person name="Yun M.H."/>
        </authorList>
    </citation>
    <scope>NUCLEOTIDE SEQUENCE</scope>
    <source>
        <strain evidence="1">20211129_DDA</strain>
        <tissue evidence="1">Liver</tissue>
    </source>
</reference>
<comment type="caution">
    <text evidence="1">The sequence shown here is derived from an EMBL/GenBank/DDBJ whole genome shotgun (WGS) entry which is preliminary data.</text>
</comment>
<dbReference type="EMBL" id="JANPWB010000010">
    <property type="protein sequence ID" value="KAJ1139166.1"/>
    <property type="molecule type" value="Genomic_DNA"/>
</dbReference>
<keyword evidence="2" id="KW-1185">Reference proteome</keyword>
<gene>
    <name evidence="1" type="ORF">NDU88_005543</name>
</gene>
<dbReference type="AlphaFoldDB" id="A0AAV7QID9"/>
<sequence length="74" mass="8063">MAHPHRAWLSADAPSLPGRDARASHTLTVADARAFSISPMRIGHSHCSSAAPNHRMSNIGRDCRLLNQTRLIVP</sequence>
<organism evidence="1 2">
    <name type="scientific">Pleurodeles waltl</name>
    <name type="common">Iberian ribbed newt</name>
    <dbReference type="NCBI Taxonomy" id="8319"/>
    <lineage>
        <taxon>Eukaryota</taxon>
        <taxon>Metazoa</taxon>
        <taxon>Chordata</taxon>
        <taxon>Craniata</taxon>
        <taxon>Vertebrata</taxon>
        <taxon>Euteleostomi</taxon>
        <taxon>Amphibia</taxon>
        <taxon>Batrachia</taxon>
        <taxon>Caudata</taxon>
        <taxon>Salamandroidea</taxon>
        <taxon>Salamandridae</taxon>
        <taxon>Pleurodelinae</taxon>
        <taxon>Pleurodeles</taxon>
    </lineage>
</organism>
<name>A0AAV7QID9_PLEWA</name>
<protein>
    <submittedName>
        <fullName evidence="1">Uncharacterized protein</fullName>
    </submittedName>
</protein>
<dbReference type="Proteomes" id="UP001066276">
    <property type="component" value="Chromosome 6"/>
</dbReference>
<accession>A0AAV7QID9</accession>